<dbReference type="EMBL" id="AMGY01000010">
    <property type="protein sequence ID" value="EXJ77800.1"/>
    <property type="molecule type" value="Genomic_DNA"/>
</dbReference>
<dbReference type="SUPFAM" id="SSF48403">
    <property type="entry name" value="Ankyrin repeat"/>
    <property type="match status" value="3"/>
</dbReference>
<name>W9XKC2_9EURO</name>
<dbReference type="SMART" id="SM00248">
    <property type="entry name" value="ANK"/>
    <property type="match status" value="4"/>
</dbReference>
<dbReference type="eggNOG" id="ENOG502QVYS">
    <property type="taxonomic scope" value="Eukaryota"/>
</dbReference>
<gene>
    <name evidence="1" type="ORF">A1O3_10029</name>
</gene>
<proteinExistence type="predicted"/>
<evidence type="ECO:0000313" key="1">
    <source>
        <dbReference type="EMBL" id="EXJ77800.1"/>
    </source>
</evidence>
<organism evidence="1 2">
    <name type="scientific">Capronia epimyces CBS 606.96</name>
    <dbReference type="NCBI Taxonomy" id="1182542"/>
    <lineage>
        <taxon>Eukaryota</taxon>
        <taxon>Fungi</taxon>
        <taxon>Dikarya</taxon>
        <taxon>Ascomycota</taxon>
        <taxon>Pezizomycotina</taxon>
        <taxon>Eurotiomycetes</taxon>
        <taxon>Chaetothyriomycetidae</taxon>
        <taxon>Chaetothyriales</taxon>
        <taxon>Herpotrichiellaceae</taxon>
        <taxon>Capronia</taxon>
    </lineage>
</organism>
<reference evidence="1 2" key="1">
    <citation type="submission" date="2013-03" db="EMBL/GenBank/DDBJ databases">
        <title>The Genome Sequence of Capronia epimyces CBS 606.96.</title>
        <authorList>
            <consortium name="The Broad Institute Genomics Platform"/>
            <person name="Cuomo C."/>
            <person name="de Hoog S."/>
            <person name="Gorbushina A."/>
            <person name="Walker B."/>
            <person name="Young S.K."/>
            <person name="Zeng Q."/>
            <person name="Gargeya S."/>
            <person name="Fitzgerald M."/>
            <person name="Haas B."/>
            <person name="Abouelleil A."/>
            <person name="Allen A.W."/>
            <person name="Alvarado L."/>
            <person name="Arachchi H.M."/>
            <person name="Berlin A.M."/>
            <person name="Chapman S.B."/>
            <person name="Gainer-Dewar J."/>
            <person name="Goldberg J."/>
            <person name="Griggs A."/>
            <person name="Gujja S."/>
            <person name="Hansen M."/>
            <person name="Howarth C."/>
            <person name="Imamovic A."/>
            <person name="Ireland A."/>
            <person name="Larimer J."/>
            <person name="McCowan C."/>
            <person name="Murphy C."/>
            <person name="Pearson M."/>
            <person name="Poon T.W."/>
            <person name="Priest M."/>
            <person name="Roberts A."/>
            <person name="Saif S."/>
            <person name="Shea T."/>
            <person name="Sisk P."/>
            <person name="Sykes S."/>
            <person name="Wortman J."/>
            <person name="Nusbaum C."/>
            <person name="Birren B."/>
        </authorList>
    </citation>
    <scope>NUCLEOTIDE SEQUENCE [LARGE SCALE GENOMIC DNA]</scope>
    <source>
        <strain evidence="1 2">CBS 606.96</strain>
    </source>
</reference>
<dbReference type="InterPro" id="IPR002110">
    <property type="entry name" value="Ankyrin_rpt"/>
</dbReference>
<accession>W9XKC2</accession>
<dbReference type="InterPro" id="IPR036770">
    <property type="entry name" value="Ankyrin_rpt-contain_sf"/>
</dbReference>
<dbReference type="HOGENOM" id="CLU_001569_0_0_1"/>
<dbReference type="GeneID" id="19174110"/>
<evidence type="ECO:0000313" key="2">
    <source>
        <dbReference type="Proteomes" id="UP000019478"/>
    </source>
</evidence>
<dbReference type="PANTHER" id="PTHR46224:SF64">
    <property type="entry name" value="IQ MOTIF AND ANKYRIN REPEAT DOMAIN-CONTAINING PROTEIN 1"/>
    <property type="match status" value="1"/>
</dbReference>
<comment type="caution">
    <text evidence="1">The sequence shown here is derived from an EMBL/GenBank/DDBJ whole genome shotgun (WGS) entry which is preliminary data.</text>
</comment>
<sequence>MPSDIPLRRWAATSTYNLAKLQELAQQLQLPEFNLKPALERLTSFDVPDFATAEDNQQADIVLSRRSKPLIRTKKRLESQTYKIVAEVLPDIVEKDGNTGLAQAFIRKAPNPEVVENVKQRQTMVKQRDALLESAVNSDNVALVWLLASTCSQPGRNHALRTAIRRNNKKVILKLLQYRADPSQCEQEFLEACRRGDHALVSLLLRGSNRVDPTTLMDALAAAVKSGSLHLLTLLTQATDLSEVQNLEAVNEAVRAARIDMLVRLLLVARSLDAQMLDELVGISFKIYVSDADLRLRIMDALFFAGAAGKVSAACFAEAVARELMDFIQLFAKHHVDINWDRGKAAVTAAQTGRSVLLKAVLDSGGLSPDNASRAMNSLPQHVPSNERQTINKMLLSTGAHGSAVDHELVLAIKRNDEQSVGLMLEWNASLDRNEGGALIEAIKLEQVELLRLLLKSPVRNESLIKAFPYLRDTRKAVRLAMTKLLLKAGASGEAVDAALRDAVCDRSGDRDVMLIDALIQGEADPAFNDAQTIQHAIATHDVKLFGDLMGNAPQLSQGLVSSLVDDIMNLDDHNIRHHMLQEAIKGDATVSSISKALVSELSRSKPDIKVIDMLVNRGSADTDYEGGKALMLAVVRSETDSMILILSSPNISLQTITNSLQTMLSSRGLEDSHKALRAQLLLAKKPSEVVANVGFSTYVEFCKKAFVRGRDWPLETFEKLLCFKADPNMDNGTTFMSIVDSGAIHLMTAMLASAPLRQDITNRALLRCVSLLHSNDRSDALGRVLACRPTINGASLALIEAVQREAIDEARVLLQYGALPNFQGNTPIREAVSTGNINLLTLFLGNNLTQESLAAAFEVALRLTNPKLRLESMESILRTGLRGEIIDQHLINLVHAQVTPVEEVRMLLDNEASVRAQGSRSLILAATLRKSVVLQLLFTKVIFADTATLCFQACLAAGLIESHDVHIMEYLLKRGVLQVLKDKARS</sequence>
<dbReference type="STRING" id="1182542.W9XKC2"/>
<dbReference type="RefSeq" id="XP_007738310.1">
    <property type="nucleotide sequence ID" value="XM_007740120.1"/>
</dbReference>
<dbReference type="Proteomes" id="UP000019478">
    <property type="component" value="Unassembled WGS sequence"/>
</dbReference>
<dbReference type="PANTHER" id="PTHR46224">
    <property type="entry name" value="ANKYRIN REPEAT FAMILY PROTEIN"/>
    <property type="match status" value="1"/>
</dbReference>
<dbReference type="Gene3D" id="1.25.40.20">
    <property type="entry name" value="Ankyrin repeat-containing domain"/>
    <property type="match status" value="3"/>
</dbReference>
<dbReference type="OrthoDB" id="3182339at2759"/>
<dbReference type="AlphaFoldDB" id="W9XKC2"/>
<dbReference type="InterPro" id="IPR051616">
    <property type="entry name" value="Cul2-RING_E3_ligase_SR"/>
</dbReference>
<protein>
    <submittedName>
        <fullName evidence="1">Uncharacterized protein</fullName>
    </submittedName>
</protein>
<keyword evidence="2" id="KW-1185">Reference proteome</keyword>